<evidence type="ECO:0000256" key="6">
    <source>
        <dbReference type="ARBA" id="ARBA00022777"/>
    </source>
</evidence>
<evidence type="ECO:0000256" key="7">
    <source>
        <dbReference type="ARBA" id="ARBA00022840"/>
    </source>
</evidence>
<proteinExistence type="inferred from homology"/>
<sequence length="341" mass="39388">MDKYRIIGNISSGAHGIILKGTYNWNMNNKSAAEKQNCLIAIKRVFIKKRRDLPISLVREIKSLQLLSNHINIIPLLDVFAHGSSVNMVFPLLPLNLTTVIYEYDLNDYQKAMYVYMLLEGVSHCHLNTIIHRDLKPSNLLIDWNGVLKICDFGQARALCSTVEKEYIDVDSNDNAAPGYMSHQVCTRWYRAPELLYGSNSYNEAVDMWAVGCITAEVLQRWPLFKGESDIEQLCLVVRSLGNPPISWANKLPDYNKIIFSEVDDENEICYRNWDKLLYERCRNHFAVEFVRSLCKYENRLTAQQALDHSFIKQLLVKDLDEKQLIRPQRIKQMTGPPNKS</sequence>
<dbReference type="VEuPathDB" id="VectorBase:LDEU005696"/>
<dbReference type="Pfam" id="PF00069">
    <property type="entry name" value="Pkinase"/>
    <property type="match status" value="1"/>
</dbReference>
<keyword evidence="15" id="KW-1185">Reference proteome</keyword>
<dbReference type="Gene3D" id="3.30.200.20">
    <property type="entry name" value="Phosphorylase Kinase, domain 1"/>
    <property type="match status" value="1"/>
</dbReference>
<dbReference type="InterPro" id="IPR008271">
    <property type="entry name" value="Ser/Thr_kinase_AS"/>
</dbReference>
<dbReference type="GO" id="GO:0005524">
    <property type="term" value="F:ATP binding"/>
    <property type="evidence" value="ECO:0007669"/>
    <property type="project" value="UniProtKB-KW"/>
</dbReference>
<evidence type="ECO:0000256" key="2">
    <source>
        <dbReference type="ARBA" id="ARBA00012425"/>
    </source>
</evidence>
<gene>
    <name evidence="14" type="ORF">B4U80_06186</name>
</gene>
<evidence type="ECO:0000256" key="12">
    <source>
        <dbReference type="ARBA" id="ARBA00048367"/>
    </source>
</evidence>
<accession>A0A443SFN4</accession>
<dbReference type="EC" id="2.7.11.22" evidence="2"/>
<name>A0A443SFN4_9ACAR</name>
<evidence type="ECO:0000256" key="11">
    <source>
        <dbReference type="ARBA" id="ARBA00047811"/>
    </source>
</evidence>
<keyword evidence="4" id="KW-0808">Transferase</keyword>
<feature type="domain" description="Protein kinase" evidence="13">
    <location>
        <begin position="4"/>
        <end position="312"/>
    </location>
</feature>
<evidence type="ECO:0000256" key="10">
    <source>
        <dbReference type="ARBA" id="ARBA00035723"/>
    </source>
</evidence>
<keyword evidence="6 14" id="KW-0418">Kinase</keyword>
<dbReference type="InterPro" id="IPR050108">
    <property type="entry name" value="CDK"/>
</dbReference>
<comment type="catalytic activity">
    <reaction evidence="11">
        <text>L-threonyl-[protein] + ATP = O-phospho-L-threonyl-[protein] + ADP + H(+)</text>
        <dbReference type="Rhea" id="RHEA:46608"/>
        <dbReference type="Rhea" id="RHEA-COMP:11060"/>
        <dbReference type="Rhea" id="RHEA-COMP:11605"/>
        <dbReference type="ChEBI" id="CHEBI:15378"/>
        <dbReference type="ChEBI" id="CHEBI:30013"/>
        <dbReference type="ChEBI" id="CHEBI:30616"/>
        <dbReference type="ChEBI" id="CHEBI:61977"/>
        <dbReference type="ChEBI" id="CHEBI:456216"/>
        <dbReference type="EC" id="2.7.11.22"/>
    </reaction>
</comment>
<dbReference type="STRING" id="299467.A0A443SFN4"/>
<dbReference type="Proteomes" id="UP000288716">
    <property type="component" value="Unassembled WGS sequence"/>
</dbReference>
<keyword evidence="5" id="KW-0547">Nucleotide-binding</keyword>
<dbReference type="Gene3D" id="1.10.510.10">
    <property type="entry name" value="Transferase(Phosphotransferase) domain 1"/>
    <property type="match status" value="1"/>
</dbReference>
<evidence type="ECO:0000256" key="8">
    <source>
        <dbReference type="ARBA" id="ARBA00035711"/>
    </source>
</evidence>
<comment type="similarity">
    <text evidence="1">Belongs to the protein kinase superfamily. CMGC Ser/Thr protein kinase family. CDC2/CDKX subfamily.</text>
</comment>
<dbReference type="PANTHER" id="PTHR24056">
    <property type="entry name" value="CELL DIVISION PROTEIN KINASE"/>
    <property type="match status" value="1"/>
</dbReference>
<evidence type="ECO:0000256" key="9">
    <source>
        <dbReference type="ARBA" id="ARBA00035720"/>
    </source>
</evidence>
<evidence type="ECO:0000256" key="5">
    <source>
        <dbReference type="ARBA" id="ARBA00022741"/>
    </source>
</evidence>
<keyword evidence="3" id="KW-0723">Serine/threonine-protein kinase</keyword>
<evidence type="ECO:0000256" key="1">
    <source>
        <dbReference type="ARBA" id="ARBA00006485"/>
    </source>
</evidence>
<dbReference type="FunFam" id="1.10.510.10:FF:000624">
    <property type="entry name" value="Mitogen-activated protein kinase"/>
    <property type="match status" value="1"/>
</dbReference>
<protein>
    <recommendedName>
        <fullName evidence="8">Cyclin-dependent kinase 20</fullName>
        <ecNumber evidence="2">2.7.11.22</ecNumber>
    </recommendedName>
    <alternativeName>
        <fullName evidence="9">Cell cycle-related kinase</fullName>
    </alternativeName>
    <alternativeName>
        <fullName evidence="10">Cell division protein kinase 20</fullName>
    </alternativeName>
</protein>
<dbReference type="InterPro" id="IPR000719">
    <property type="entry name" value="Prot_kinase_dom"/>
</dbReference>
<evidence type="ECO:0000313" key="15">
    <source>
        <dbReference type="Proteomes" id="UP000288716"/>
    </source>
</evidence>
<dbReference type="GO" id="GO:0004693">
    <property type="term" value="F:cyclin-dependent protein serine/threonine kinase activity"/>
    <property type="evidence" value="ECO:0007669"/>
    <property type="project" value="UniProtKB-EC"/>
</dbReference>
<keyword evidence="7" id="KW-0067">ATP-binding</keyword>
<dbReference type="EMBL" id="NCKV01002845">
    <property type="protein sequence ID" value="RWS26343.1"/>
    <property type="molecule type" value="Genomic_DNA"/>
</dbReference>
<dbReference type="PANTHER" id="PTHR24056:SF171">
    <property type="entry name" value="CYCLIN-DEPENDENT KINASE 20"/>
    <property type="match status" value="1"/>
</dbReference>
<dbReference type="PROSITE" id="PS00108">
    <property type="entry name" value="PROTEIN_KINASE_ST"/>
    <property type="match status" value="1"/>
</dbReference>
<dbReference type="SUPFAM" id="SSF56112">
    <property type="entry name" value="Protein kinase-like (PK-like)"/>
    <property type="match status" value="1"/>
</dbReference>
<dbReference type="SMART" id="SM00220">
    <property type="entry name" value="S_TKc"/>
    <property type="match status" value="1"/>
</dbReference>
<reference evidence="14 15" key="1">
    <citation type="journal article" date="2018" name="Gigascience">
        <title>Genomes of trombidid mites reveal novel predicted allergens and laterally-transferred genes associated with secondary metabolism.</title>
        <authorList>
            <person name="Dong X."/>
            <person name="Chaisiri K."/>
            <person name="Xia D."/>
            <person name="Armstrong S.D."/>
            <person name="Fang Y."/>
            <person name="Donnelly M.J."/>
            <person name="Kadowaki T."/>
            <person name="McGarry J.W."/>
            <person name="Darby A.C."/>
            <person name="Makepeace B.L."/>
        </authorList>
    </citation>
    <scope>NUCLEOTIDE SEQUENCE [LARGE SCALE GENOMIC DNA]</scope>
    <source>
        <strain evidence="14">UoL-UT</strain>
    </source>
</reference>
<dbReference type="InterPro" id="IPR011009">
    <property type="entry name" value="Kinase-like_dom_sf"/>
</dbReference>
<evidence type="ECO:0000313" key="14">
    <source>
        <dbReference type="EMBL" id="RWS26343.1"/>
    </source>
</evidence>
<evidence type="ECO:0000256" key="3">
    <source>
        <dbReference type="ARBA" id="ARBA00022527"/>
    </source>
</evidence>
<comment type="catalytic activity">
    <reaction evidence="12">
        <text>L-seryl-[protein] + ATP = O-phospho-L-seryl-[protein] + ADP + H(+)</text>
        <dbReference type="Rhea" id="RHEA:17989"/>
        <dbReference type="Rhea" id="RHEA-COMP:9863"/>
        <dbReference type="Rhea" id="RHEA-COMP:11604"/>
        <dbReference type="ChEBI" id="CHEBI:15378"/>
        <dbReference type="ChEBI" id="CHEBI:29999"/>
        <dbReference type="ChEBI" id="CHEBI:30616"/>
        <dbReference type="ChEBI" id="CHEBI:83421"/>
        <dbReference type="ChEBI" id="CHEBI:456216"/>
        <dbReference type="EC" id="2.7.11.22"/>
    </reaction>
</comment>
<comment type="caution">
    <text evidence="14">The sequence shown here is derived from an EMBL/GenBank/DDBJ whole genome shotgun (WGS) entry which is preliminary data.</text>
</comment>
<organism evidence="14 15">
    <name type="scientific">Leptotrombidium deliense</name>
    <dbReference type="NCBI Taxonomy" id="299467"/>
    <lineage>
        <taxon>Eukaryota</taxon>
        <taxon>Metazoa</taxon>
        <taxon>Ecdysozoa</taxon>
        <taxon>Arthropoda</taxon>
        <taxon>Chelicerata</taxon>
        <taxon>Arachnida</taxon>
        <taxon>Acari</taxon>
        <taxon>Acariformes</taxon>
        <taxon>Trombidiformes</taxon>
        <taxon>Prostigmata</taxon>
        <taxon>Anystina</taxon>
        <taxon>Parasitengona</taxon>
        <taxon>Trombiculoidea</taxon>
        <taxon>Trombiculidae</taxon>
        <taxon>Leptotrombidium</taxon>
    </lineage>
</organism>
<dbReference type="GO" id="GO:0005634">
    <property type="term" value="C:nucleus"/>
    <property type="evidence" value="ECO:0007669"/>
    <property type="project" value="TreeGrafter"/>
</dbReference>
<dbReference type="PROSITE" id="PS50011">
    <property type="entry name" value="PROTEIN_KINASE_DOM"/>
    <property type="match status" value="1"/>
</dbReference>
<evidence type="ECO:0000259" key="13">
    <source>
        <dbReference type="PROSITE" id="PS50011"/>
    </source>
</evidence>
<dbReference type="AlphaFoldDB" id="A0A443SFN4"/>
<dbReference type="OrthoDB" id="63265at2759"/>
<evidence type="ECO:0000256" key="4">
    <source>
        <dbReference type="ARBA" id="ARBA00022679"/>
    </source>
</evidence>